<dbReference type="Pfam" id="PF13246">
    <property type="entry name" value="Cation_ATPase"/>
    <property type="match status" value="1"/>
</dbReference>
<keyword evidence="13 16" id="KW-0472">Membrane</keyword>
<keyword evidence="9 16" id="KW-0630">Potassium</keyword>
<dbReference type="InterPro" id="IPR004014">
    <property type="entry name" value="ATPase_P-typ_cation-transptr_N"/>
</dbReference>
<accession>A0A4U5N5B4</accession>
<feature type="transmembrane region" description="Helical" evidence="16">
    <location>
        <begin position="826"/>
        <end position="853"/>
    </location>
</feature>
<keyword evidence="16" id="KW-0479">Metal-binding</keyword>
<dbReference type="NCBIfam" id="TIGR01106">
    <property type="entry name" value="ATPase-IIC_X-K"/>
    <property type="match status" value="1"/>
</dbReference>
<evidence type="ECO:0000256" key="14">
    <source>
        <dbReference type="ARBA" id="ARBA00037422"/>
    </source>
</evidence>
<dbReference type="Proteomes" id="UP000298663">
    <property type="component" value="Unassembled WGS sequence"/>
</dbReference>
<evidence type="ECO:0000256" key="7">
    <source>
        <dbReference type="ARBA" id="ARBA00022741"/>
    </source>
</evidence>
<dbReference type="SUPFAM" id="SSF81660">
    <property type="entry name" value="Metal cation-transporting ATPase, ATP-binding domain N"/>
    <property type="match status" value="1"/>
</dbReference>
<evidence type="ECO:0000256" key="4">
    <source>
        <dbReference type="ARBA" id="ARBA00022538"/>
    </source>
</evidence>
<dbReference type="AlphaFoldDB" id="A0A4U5N5B4"/>
<dbReference type="GO" id="GO:0098797">
    <property type="term" value="C:plasma membrane protein complex"/>
    <property type="evidence" value="ECO:0007669"/>
    <property type="project" value="UniProtKB-ARBA"/>
</dbReference>
<dbReference type="InterPro" id="IPR059000">
    <property type="entry name" value="ATPase_P-type_domA"/>
</dbReference>
<dbReference type="GO" id="GO:0005524">
    <property type="term" value="F:ATP binding"/>
    <property type="evidence" value="ECO:0007669"/>
    <property type="project" value="UniProtKB-KW"/>
</dbReference>
<dbReference type="STRING" id="34508.A0A4U5N5B4"/>
<comment type="caution">
    <text evidence="16">Lacks conserved residue(s) required for the propagation of feature annotation.</text>
</comment>
<evidence type="ECO:0000256" key="6">
    <source>
        <dbReference type="ARBA" id="ARBA00022692"/>
    </source>
</evidence>
<dbReference type="SUPFAM" id="SSF81653">
    <property type="entry name" value="Calcium ATPase, transduction domain A"/>
    <property type="match status" value="1"/>
</dbReference>
<evidence type="ECO:0000256" key="1">
    <source>
        <dbReference type="ARBA" id="ARBA00004141"/>
    </source>
</evidence>
<comment type="caution">
    <text evidence="18">The sequence shown here is derived from an EMBL/GenBank/DDBJ whole genome shotgun (WGS) entry which is preliminary data.</text>
</comment>
<dbReference type="GO" id="GO:0090533">
    <property type="term" value="C:cation-transporting ATPase complex"/>
    <property type="evidence" value="ECO:0007669"/>
    <property type="project" value="UniProtKB-ARBA"/>
</dbReference>
<dbReference type="PRINTS" id="PR00119">
    <property type="entry name" value="CATATPASE"/>
</dbReference>
<dbReference type="PANTHER" id="PTHR43294:SF18">
    <property type="entry name" value="SODIUM_POTASSIUM-TRANSPORTING ATPASE SUBUNIT ALPHA"/>
    <property type="match status" value="1"/>
</dbReference>
<keyword evidence="8 16" id="KW-0067">ATP-binding</keyword>
<evidence type="ECO:0000313" key="18">
    <source>
        <dbReference type="EMBL" id="TKR77554.1"/>
    </source>
</evidence>
<dbReference type="GO" id="GO:1902600">
    <property type="term" value="P:proton transmembrane transport"/>
    <property type="evidence" value="ECO:0007669"/>
    <property type="project" value="TreeGrafter"/>
</dbReference>
<keyword evidence="7 16" id="KW-0547">Nucleotide-binding</keyword>
<keyword evidence="11 16" id="KW-1133">Transmembrane helix</keyword>
<dbReference type="GO" id="GO:0016887">
    <property type="term" value="F:ATP hydrolysis activity"/>
    <property type="evidence" value="ECO:0007669"/>
    <property type="project" value="InterPro"/>
</dbReference>
<evidence type="ECO:0000259" key="17">
    <source>
        <dbReference type="SMART" id="SM00831"/>
    </source>
</evidence>
<keyword evidence="5" id="KW-0597">Phosphoprotein</keyword>
<dbReference type="Gene3D" id="3.40.1110.10">
    <property type="entry name" value="Calcium-transporting ATPase, cytoplasmic domain N"/>
    <property type="match status" value="1"/>
</dbReference>
<dbReference type="InterPro" id="IPR001757">
    <property type="entry name" value="P_typ_ATPase"/>
</dbReference>
<keyword evidence="10" id="KW-1278">Translocase</keyword>
<evidence type="ECO:0000256" key="10">
    <source>
        <dbReference type="ARBA" id="ARBA00022967"/>
    </source>
</evidence>
<dbReference type="InterPro" id="IPR023214">
    <property type="entry name" value="HAD_sf"/>
</dbReference>
<dbReference type="FunFam" id="2.70.150.10:FF:000003">
    <property type="entry name" value="Sodium/potassium-transporting ATPase subunit alpha"/>
    <property type="match status" value="1"/>
</dbReference>
<organism evidence="18 19">
    <name type="scientific">Steinernema carpocapsae</name>
    <name type="common">Entomopathogenic nematode</name>
    <dbReference type="NCBI Taxonomy" id="34508"/>
    <lineage>
        <taxon>Eukaryota</taxon>
        <taxon>Metazoa</taxon>
        <taxon>Ecdysozoa</taxon>
        <taxon>Nematoda</taxon>
        <taxon>Chromadorea</taxon>
        <taxon>Rhabditida</taxon>
        <taxon>Tylenchina</taxon>
        <taxon>Panagrolaimomorpha</taxon>
        <taxon>Strongyloidoidea</taxon>
        <taxon>Steinernematidae</taxon>
        <taxon>Steinernema</taxon>
    </lineage>
</organism>
<feature type="transmembrane region" description="Helical" evidence="16">
    <location>
        <begin position="934"/>
        <end position="952"/>
    </location>
</feature>
<dbReference type="InterPro" id="IPR018303">
    <property type="entry name" value="ATPase_P-typ_P_site"/>
</dbReference>
<evidence type="ECO:0000256" key="9">
    <source>
        <dbReference type="ARBA" id="ARBA00022958"/>
    </source>
</evidence>
<dbReference type="PRINTS" id="PR00121">
    <property type="entry name" value="NAKATPASE"/>
</dbReference>
<keyword evidence="3 16" id="KW-0813">Transport</keyword>
<comment type="similarity">
    <text evidence="2 16">Belongs to the cation transport ATPase (P-type) (TC 3.A.3) family. Type IIC subfamily.</text>
</comment>
<comment type="subunit">
    <text evidence="15">The sodium/potassium-transporting ATPase is composed of a catalytic alpha subunit, an auxiliary non-catalytic beta subunit and an additional regulatory subunit.</text>
</comment>
<evidence type="ECO:0000256" key="13">
    <source>
        <dbReference type="ARBA" id="ARBA00023136"/>
    </source>
</evidence>
<dbReference type="Gene3D" id="2.70.150.10">
    <property type="entry name" value="Calcium-transporting ATPase, cytoplasmic transduction domain A"/>
    <property type="match status" value="1"/>
</dbReference>
<dbReference type="GO" id="GO:1990573">
    <property type="term" value="P:potassium ion import across plasma membrane"/>
    <property type="evidence" value="ECO:0007669"/>
    <property type="project" value="TreeGrafter"/>
</dbReference>
<dbReference type="Pfam" id="PF00122">
    <property type="entry name" value="E1-E2_ATPase"/>
    <property type="match status" value="1"/>
</dbReference>
<feature type="domain" description="Cation-transporting P-type ATPase N-terminal" evidence="17">
    <location>
        <begin position="30"/>
        <end position="104"/>
    </location>
</feature>
<dbReference type="Pfam" id="PF08282">
    <property type="entry name" value="Hydrolase_3"/>
    <property type="match status" value="1"/>
</dbReference>
<comment type="function">
    <text evidence="14">This is the catalytic component of the active enzyme, which catalyzes the hydrolysis of ATP coupled with the exchange of sodium and potassium ions across the plasma membrane. This action creates the electrochemical gradient of sodium and potassium ions, providing the energy for active transport of various nutrients.</text>
</comment>
<protein>
    <recommendedName>
        <fullName evidence="16">Sodium/potassium-transporting ATPase subunit alpha</fullName>
    </recommendedName>
</protein>
<dbReference type="SUPFAM" id="SSF81665">
    <property type="entry name" value="Calcium ATPase, transmembrane domain M"/>
    <property type="match status" value="1"/>
</dbReference>
<dbReference type="NCBIfam" id="TIGR01494">
    <property type="entry name" value="ATPase_P-type"/>
    <property type="match status" value="2"/>
</dbReference>
<dbReference type="InterPro" id="IPR005775">
    <property type="entry name" value="P-type_ATPase_IIC"/>
</dbReference>
<evidence type="ECO:0000256" key="11">
    <source>
        <dbReference type="ARBA" id="ARBA00022989"/>
    </source>
</evidence>
<dbReference type="SFLD" id="SFLDS00003">
    <property type="entry name" value="Haloacid_Dehalogenase"/>
    <property type="match status" value="1"/>
</dbReference>
<dbReference type="PANTHER" id="PTHR43294">
    <property type="entry name" value="SODIUM/POTASSIUM-TRANSPORTING ATPASE SUBUNIT ALPHA"/>
    <property type="match status" value="1"/>
</dbReference>
<dbReference type="InterPro" id="IPR036412">
    <property type="entry name" value="HAD-like_sf"/>
</dbReference>
<dbReference type="FunFam" id="3.40.50.1000:FF:000083">
    <property type="entry name" value="Sodium/potassium-transporting ATPase subunit alpha"/>
    <property type="match status" value="1"/>
</dbReference>
<keyword evidence="4 16" id="KW-0633">Potassium transport</keyword>
<dbReference type="OrthoDB" id="3352408at2759"/>
<dbReference type="GO" id="GO:0046872">
    <property type="term" value="F:metal ion binding"/>
    <property type="evidence" value="ECO:0007669"/>
    <property type="project" value="UniProtKB-KW"/>
</dbReference>
<evidence type="ECO:0000313" key="19">
    <source>
        <dbReference type="Proteomes" id="UP000298663"/>
    </source>
</evidence>
<dbReference type="SUPFAM" id="SSF56784">
    <property type="entry name" value="HAD-like"/>
    <property type="match status" value="1"/>
</dbReference>
<evidence type="ECO:0000256" key="2">
    <source>
        <dbReference type="ARBA" id="ARBA00006934"/>
    </source>
</evidence>
<dbReference type="GO" id="GO:0006883">
    <property type="term" value="P:intracellular sodium ion homeostasis"/>
    <property type="evidence" value="ECO:0007669"/>
    <property type="project" value="TreeGrafter"/>
</dbReference>
<dbReference type="SFLD" id="SFLDF00027">
    <property type="entry name" value="p-type_atpase"/>
    <property type="match status" value="1"/>
</dbReference>
<feature type="transmembrane region" description="Helical" evidence="16">
    <location>
        <begin position="958"/>
        <end position="982"/>
    </location>
</feature>
<comment type="subcellular location">
    <subcellularLocation>
        <location evidence="16">Cell membrane</location>
        <topology evidence="16">Multi-pass membrane protein</topology>
    </subcellularLocation>
    <subcellularLocation>
        <location evidence="1">Membrane</location>
        <topology evidence="1">Multi-pass membrane protein</topology>
    </subcellularLocation>
</comment>
<evidence type="ECO:0000256" key="15">
    <source>
        <dbReference type="ARBA" id="ARBA00038795"/>
    </source>
</evidence>
<dbReference type="GO" id="GO:0036376">
    <property type="term" value="P:sodium ion export across plasma membrane"/>
    <property type="evidence" value="ECO:0007669"/>
    <property type="project" value="TreeGrafter"/>
</dbReference>
<dbReference type="EMBL" id="AZBU02000005">
    <property type="protein sequence ID" value="TKR77554.1"/>
    <property type="molecule type" value="Genomic_DNA"/>
</dbReference>
<evidence type="ECO:0000256" key="5">
    <source>
        <dbReference type="ARBA" id="ARBA00022553"/>
    </source>
</evidence>
<dbReference type="PROSITE" id="PS00154">
    <property type="entry name" value="ATPASE_E1_E2"/>
    <property type="match status" value="1"/>
</dbReference>
<dbReference type="SMART" id="SM00831">
    <property type="entry name" value="Cation_ATPase_N"/>
    <property type="match status" value="1"/>
</dbReference>
<dbReference type="Gene3D" id="1.20.1110.10">
    <property type="entry name" value="Calcium-transporting ATPase, transmembrane domain"/>
    <property type="match status" value="1"/>
</dbReference>
<evidence type="ECO:0000256" key="12">
    <source>
        <dbReference type="ARBA" id="ARBA00023065"/>
    </source>
</evidence>
<dbReference type="FunFam" id="1.20.1110.10:FF:000095">
    <property type="entry name" value="Sodium/potassium-transporting ATPase subunit alpha-1"/>
    <property type="match status" value="1"/>
</dbReference>
<dbReference type="InterPro" id="IPR006068">
    <property type="entry name" value="ATPase_P-typ_cation-transptr_C"/>
</dbReference>
<dbReference type="FunFam" id="3.40.1110.10:FF:000001">
    <property type="entry name" value="Sodium/potassium-transporting ATPase subunit alpha"/>
    <property type="match status" value="1"/>
</dbReference>
<reference evidence="18 19" key="2">
    <citation type="journal article" date="2019" name="G3 (Bethesda)">
        <title>Hybrid Assembly of the Genome of the Entomopathogenic Nematode Steinernema carpocapsae Identifies the X-Chromosome.</title>
        <authorList>
            <person name="Serra L."/>
            <person name="Macchietto M."/>
            <person name="Macias-Munoz A."/>
            <person name="McGill C.J."/>
            <person name="Rodriguez I.M."/>
            <person name="Rodriguez B."/>
            <person name="Murad R."/>
            <person name="Mortazavi A."/>
        </authorList>
    </citation>
    <scope>NUCLEOTIDE SEQUENCE [LARGE SCALE GENOMIC DNA]</scope>
    <source>
        <strain evidence="18 19">ALL</strain>
    </source>
</reference>
<dbReference type="SFLD" id="SFLDG00002">
    <property type="entry name" value="C1.7:_P-type_atpase_like"/>
    <property type="match status" value="1"/>
</dbReference>
<feature type="transmembrane region" description="Helical" evidence="16">
    <location>
        <begin position="117"/>
        <end position="137"/>
    </location>
</feature>
<proteinExistence type="inferred from homology"/>
<dbReference type="GO" id="GO:0005391">
    <property type="term" value="F:P-type sodium:potassium-exchanging transporter activity"/>
    <property type="evidence" value="ECO:0007669"/>
    <property type="project" value="TreeGrafter"/>
</dbReference>
<evidence type="ECO:0000256" key="8">
    <source>
        <dbReference type="ARBA" id="ARBA00022840"/>
    </source>
</evidence>
<dbReference type="InterPro" id="IPR023298">
    <property type="entry name" value="ATPase_P-typ_TM_dom_sf"/>
</dbReference>
<dbReference type="InterPro" id="IPR044492">
    <property type="entry name" value="P_typ_ATPase_HD_dom"/>
</dbReference>
<dbReference type="Pfam" id="PF00690">
    <property type="entry name" value="Cation_ATPase_N"/>
    <property type="match status" value="1"/>
</dbReference>
<sequence>MPLPFRLPWQKPKDDKNAKLEDLKKDIDFEEHKISIKELYEKLETDPDKGLTEAKAAEFLARYGYNGLTPPKQKSKIVVFLIDLFTGFNILLWIGSIASFISWLVERHMDEFASKDNLFLAIVLVLVVLITTLFQFYQENKSSNIMKSFKNMIPPKARVIRDGKEKEIEAKNVVIGDVVLIQGGDRVPADVRIISGRGLKVDNSSLTGESEPVLRTPDTTSDNPLETRNLAFFSTNVVEGAGKGVVILTGDDTIMGRIAALTSNVSSGKTPIAKEIAHFIHIIGALAIALGLIFFILALCIGYTFIYSLLFLIGIIVADVPEGIVCTVTVCLTLTAQKMRRKACLVKNLEAVETLGSTSTICSDKTGTLTQNRMTATHLWVVDKIIALDGNFEKTLLKKEGNAEEFLTRVAALCSRAAFKEDDRHIPVQKRECNGDASEVAIMRYCENATGNVEEFRAKYPKVCEIPFNSMNKYAVSIHKQKNASFLLTMKGAPERIIDRCSTIVCGKEVVPLKLEQKQLFTKAYEKLGGMGERVLGFCDIELDPEKFPEKFEFDTDNPNFPLDNLRFVGLISMIDPARPGVPEAVKLCQTAGIKVVMVTGDHPITAKAIARGVHIFDEHIEIQDLLEDHHKANFDGDKEDSAIIINGEQLKRLEQEHLREIIDHFHQIVFARTSPTQKLQIVEAFQKAGEIVAVTGDGVNDAPALRKADIGIAMGIAGTEVSKQAADMILLNDNFASIVTGIEEGRLIFDNLKKSIAYTLTSNIPQITPFIIHILFGVPLPLSVVAILCIDLGTDLWPAIAIAYEPSESDIMKRPPRSPKTDKLVGMRLINFSYLQIGFIQAAAGFMTYFVIMAHNGFLPRDLFWRREEWNDKDVNDLEDSFGQQWAFDDRKFLERCCHSAFFAAIVVVQWADLLISKTRSNSIVNQGMDNHSLNGSLVFTALLCTALLFIPGLNSVLGLVGIRFAWAMVAVPFAWLIIMFDETRRFFIRKWPGGWLQRETYY</sequence>
<dbReference type="Gene3D" id="3.40.50.1000">
    <property type="entry name" value="HAD superfamily/HAD-like"/>
    <property type="match status" value="1"/>
</dbReference>
<gene>
    <name evidence="18" type="ORF">L596_018504</name>
</gene>
<name>A0A4U5N5B4_STECR</name>
<keyword evidence="12 16" id="KW-0406">Ion transport</keyword>
<dbReference type="Pfam" id="PF00689">
    <property type="entry name" value="Cation_ATPase_C"/>
    <property type="match status" value="1"/>
</dbReference>
<feature type="transmembrane region" description="Helical" evidence="16">
    <location>
        <begin position="77"/>
        <end position="105"/>
    </location>
</feature>
<evidence type="ECO:0000256" key="3">
    <source>
        <dbReference type="ARBA" id="ARBA00022448"/>
    </source>
</evidence>
<evidence type="ECO:0000256" key="16">
    <source>
        <dbReference type="RuleBase" id="RU362084"/>
    </source>
</evidence>
<feature type="transmembrane region" description="Helical" evidence="16">
    <location>
        <begin position="305"/>
        <end position="332"/>
    </location>
</feature>
<dbReference type="InterPro" id="IPR050510">
    <property type="entry name" value="Cation_transp_ATPase_P-type"/>
</dbReference>
<keyword evidence="19" id="KW-1185">Reference proteome</keyword>
<dbReference type="GO" id="GO:0030007">
    <property type="term" value="P:intracellular potassium ion homeostasis"/>
    <property type="evidence" value="ECO:0007669"/>
    <property type="project" value="TreeGrafter"/>
</dbReference>
<dbReference type="InterPro" id="IPR008250">
    <property type="entry name" value="ATPase_P-typ_transduc_dom_A_sf"/>
</dbReference>
<dbReference type="FunFam" id="1.20.1110.10:FF:000038">
    <property type="entry name" value="Sodium/potassium-transporting ATPase subunit alpha"/>
    <property type="match status" value="1"/>
</dbReference>
<keyword evidence="6 16" id="KW-0812">Transmembrane</keyword>
<dbReference type="InterPro" id="IPR023299">
    <property type="entry name" value="ATPase_P-typ_cyto_dom_N"/>
</dbReference>
<feature type="transmembrane region" description="Helical" evidence="16">
    <location>
        <begin position="279"/>
        <end position="299"/>
    </location>
</feature>
<reference evidence="18 19" key="1">
    <citation type="journal article" date="2015" name="Genome Biol.">
        <title>Comparative genomics of Steinernema reveals deeply conserved gene regulatory networks.</title>
        <authorList>
            <person name="Dillman A.R."/>
            <person name="Macchietto M."/>
            <person name="Porter C.F."/>
            <person name="Rogers A."/>
            <person name="Williams B."/>
            <person name="Antoshechkin I."/>
            <person name="Lee M.M."/>
            <person name="Goodwin Z."/>
            <person name="Lu X."/>
            <person name="Lewis E.E."/>
            <person name="Goodrich-Blair H."/>
            <person name="Stock S.P."/>
            <person name="Adams B.J."/>
            <person name="Sternberg P.W."/>
            <person name="Mortazavi A."/>
        </authorList>
    </citation>
    <scope>NUCLEOTIDE SEQUENCE [LARGE SCALE GENOMIC DNA]</scope>
    <source>
        <strain evidence="18 19">ALL</strain>
    </source>
</reference>